<dbReference type="PROSITE" id="PS00109">
    <property type="entry name" value="PROTEIN_KINASE_TYR"/>
    <property type="match status" value="1"/>
</dbReference>
<dbReference type="InterPro" id="IPR011009">
    <property type="entry name" value="Kinase-like_dom_sf"/>
</dbReference>
<dbReference type="InterPro" id="IPR020635">
    <property type="entry name" value="Tyr_kinase_cat_dom"/>
</dbReference>
<dbReference type="SUPFAM" id="SSF56112">
    <property type="entry name" value="Protein kinase-like (PK-like)"/>
    <property type="match status" value="1"/>
</dbReference>
<dbReference type="PANTHER" id="PTHR24416">
    <property type="entry name" value="TYROSINE-PROTEIN KINASE RECEPTOR"/>
    <property type="match status" value="1"/>
</dbReference>
<sequence>MLGHTDQMLLLEYCSQGDLLHLVRSRSLEIVNVSNSGLEYLHSKSLIHRDVAARNVLLDEANICKIGDFGMCRLAENLMYTMDGGGRLPIRWLSIETLKTYEYSSKSDVCSDFWRKQETSKPTHCTQEVYDIMLSAGIWM</sequence>
<dbReference type="InterPro" id="IPR000719">
    <property type="entry name" value="Prot_kinase_dom"/>
</dbReference>
<dbReference type="GO" id="GO:0007169">
    <property type="term" value="P:cell surface receptor protein tyrosine kinase signaling pathway"/>
    <property type="evidence" value="ECO:0007669"/>
    <property type="project" value="TreeGrafter"/>
</dbReference>
<keyword evidence="2" id="KW-1185">Reference proteome</keyword>
<dbReference type="GO" id="GO:0005886">
    <property type="term" value="C:plasma membrane"/>
    <property type="evidence" value="ECO:0007669"/>
    <property type="project" value="TreeGrafter"/>
</dbReference>
<accession>A0A915E8D2</accession>
<dbReference type="PROSITE" id="PS50011">
    <property type="entry name" value="PROTEIN_KINASE_DOM"/>
    <property type="match status" value="1"/>
</dbReference>
<dbReference type="InterPro" id="IPR001245">
    <property type="entry name" value="Ser-Thr/Tyr_kinase_cat_dom"/>
</dbReference>
<name>A0A915E8D2_9BILA</name>
<dbReference type="Gene3D" id="1.10.510.10">
    <property type="entry name" value="Transferase(Phosphotransferase) domain 1"/>
    <property type="match status" value="1"/>
</dbReference>
<feature type="domain" description="Protein kinase" evidence="1">
    <location>
        <begin position="1"/>
        <end position="140"/>
    </location>
</feature>
<dbReference type="SMART" id="SM00219">
    <property type="entry name" value="TyrKc"/>
    <property type="match status" value="1"/>
</dbReference>
<dbReference type="WBParaSite" id="jg3144">
    <property type="protein sequence ID" value="jg3144"/>
    <property type="gene ID" value="jg3144"/>
</dbReference>
<dbReference type="InterPro" id="IPR008266">
    <property type="entry name" value="Tyr_kinase_AS"/>
</dbReference>
<evidence type="ECO:0000313" key="2">
    <source>
        <dbReference type="Proteomes" id="UP000887574"/>
    </source>
</evidence>
<reference evidence="3" key="1">
    <citation type="submission" date="2022-11" db="UniProtKB">
        <authorList>
            <consortium name="WormBaseParasite"/>
        </authorList>
    </citation>
    <scope>IDENTIFICATION</scope>
</reference>
<dbReference type="GO" id="GO:0005524">
    <property type="term" value="F:ATP binding"/>
    <property type="evidence" value="ECO:0007669"/>
    <property type="project" value="InterPro"/>
</dbReference>
<protein>
    <submittedName>
        <fullName evidence="3">Protein kinase domain-containing protein</fullName>
    </submittedName>
</protein>
<dbReference type="PANTHER" id="PTHR24416:SF600">
    <property type="entry name" value="PDGF- AND VEGF-RECEPTOR RELATED, ISOFORM J"/>
    <property type="match status" value="1"/>
</dbReference>
<dbReference type="GO" id="GO:0004714">
    <property type="term" value="F:transmembrane receptor protein tyrosine kinase activity"/>
    <property type="evidence" value="ECO:0007669"/>
    <property type="project" value="TreeGrafter"/>
</dbReference>
<dbReference type="InterPro" id="IPR050122">
    <property type="entry name" value="RTK"/>
</dbReference>
<evidence type="ECO:0000313" key="3">
    <source>
        <dbReference type="WBParaSite" id="jg3144"/>
    </source>
</evidence>
<dbReference type="Proteomes" id="UP000887574">
    <property type="component" value="Unplaced"/>
</dbReference>
<dbReference type="AlphaFoldDB" id="A0A915E8D2"/>
<proteinExistence type="predicted"/>
<dbReference type="Pfam" id="PF07714">
    <property type="entry name" value="PK_Tyr_Ser-Thr"/>
    <property type="match status" value="1"/>
</dbReference>
<evidence type="ECO:0000259" key="1">
    <source>
        <dbReference type="PROSITE" id="PS50011"/>
    </source>
</evidence>
<dbReference type="GO" id="GO:0043235">
    <property type="term" value="C:receptor complex"/>
    <property type="evidence" value="ECO:0007669"/>
    <property type="project" value="TreeGrafter"/>
</dbReference>
<organism evidence="2 3">
    <name type="scientific">Ditylenchus dipsaci</name>
    <dbReference type="NCBI Taxonomy" id="166011"/>
    <lineage>
        <taxon>Eukaryota</taxon>
        <taxon>Metazoa</taxon>
        <taxon>Ecdysozoa</taxon>
        <taxon>Nematoda</taxon>
        <taxon>Chromadorea</taxon>
        <taxon>Rhabditida</taxon>
        <taxon>Tylenchina</taxon>
        <taxon>Tylenchomorpha</taxon>
        <taxon>Sphaerularioidea</taxon>
        <taxon>Anguinidae</taxon>
        <taxon>Anguininae</taxon>
        <taxon>Ditylenchus</taxon>
    </lineage>
</organism>